<keyword evidence="3 4" id="KW-0408">Iron</keyword>
<gene>
    <name evidence="6" type="ORF">GV827_14545</name>
</gene>
<evidence type="ECO:0000259" key="5">
    <source>
        <dbReference type="PROSITE" id="PS51007"/>
    </source>
</evidence>
<dbReference type="GO" id="GO:0009055">
    <property type="term" value="F:electron transfer activity"/>
    <property type="evidence" value="ECO:0007669"/>
    <property type="project" value="InterPro"/>
</dbReference>
<evidence type="ECO:0000313" key="7">
    <source>
        <dbReference type="Proteomes" id="UP000468591"/>
    </source>
</evidence>
<evidence type="ECO:0000313" key="6">
    <source>
        <dbReference type="EMBL" id="NEK23618.1"/>
    </source>
</evidence>
<dbReference type="Pfam" id="PF00034">
    <property type="entry name" value="Cytochrom_C"/>
    <property type="match status" value="1"/>
</dbReference>
<proteinExistence type="predicted"/>
<keyword evidence="7" id="KW-1185">Reference proteome</keyword>
<dbReference type="SUPFAM" id="SSF46626">
    <property type="entry name" value="Cytochrome c"/>
    <property type="match status" value="1"/>
</dbReference>
<dbReference type="PROSITE" id="PS51007">
    <property type="entry name" value="CYTC"/>
    <property type="match status" value="1"/>
</dbReference>
<dbReference type="InterPro" id="IPR036909">
    <property type="entry name" value="Cyt_c-like_dom_sf"/>
</dbReference>
<dbReference type="RefSeq" id="WP_164354543.1">
    <property type="nucleotide sequence ID" value="NZ_JAABNT010000009.1"/>
</dbReference>
<reference evidence="6 7" key="1">
    <citation type="submission" date="2020-01" db="EMBL/GenBank/DDBJ databases">
        <title>Sulfitobacter sediminilitoris sp. nov., isolated from a tidal flat.</title>
        <authorList>
            <person name="Park S."/>
            <person name="Yoon J.-H."/>
        </authorList>
    </citation>
    <scope>NUCLEOTIDE SEQUENCE [LARGE SCALE GENOMIC DNA]</scope>
    <source>
        <strain evidence="6 7">JBTF-M27</strain>
    </source>
</reference>
<feature type="domain" description="Cytochrome c" evidence="5">
    <location>
        <begin position="23"/>
        <end position="132"/>
    </location>
</feature>
<name>A0A6P0CEJ0_9RHOB</name>
<dbReference type="AlphaFoldDB" id="A0A6P0CEJ0"/>
<comment type="caution">
    <text evidence="6">The sequence shown here is derived from an EMBL/GenBank/DDBJ whole genome shotgun (WGS) entry which is preliminary data.</text>
</comment>
<sequence length="133" mass="13660">MKLLPFLALAIAGCTPEPKAVGTDVETGAMLFAANCAACHGADGRGAGPASLGLGEAPPDLTRLTRQNKGRFPRAYLMEIIAGKVGPDHPTAAMPVFGTADLGRLVTVQSDGKEITVPAGMLAVANYIESIQE</sequence>
<dbReference type="Gene3D" id="1.10.760.10">
    <property type="entry name" value="Cytochrome c-like domain"/>
    <property type="match status" value="1"/>
</dbReference>
<organism evidence="6 7">
    <name type="scientific">Sulfitobacter sediminilitoris</name>
    <dbReference type="NCBI Taxonomy" id="2698830"/>
    <lineage>
        <taxon>Bacteria</taxon>
        <taxon>Pseudomonadati</taxon>
        <taxon>Pseudomonadota</taxon>
        <taxon>Alphaproteobacteria</taxon>
        <taxon>Rhodobacterales</taxon>
        <taxon>Roseobacteraceae</taxon>
        <taxon>Sulfitobacter</taxon>
    </lineage>
</organism>
<dbReference type="InterPro" id="IPR009056">
    <property type="entry name" value="Cyt_c-like_dom"/>
</dbReference>
<accession>A0A6P0CEJ0</accession>
<dbReference type="EMBL" id="JAABNT010000009">
    <property type="protein sequence ID" value="NEK23618.1"/>
    <property type="molecule type" value="Genomic_DNA"/>
</dbReference>
<evidence type="ECO:0000256" key="4">
    <source>
        <dbReference type="PROSITE-ProRule" id="PRU00433"/>
    </source>
</evidence>
<dbReference type="GO" id="GO:0020037">
    <property type="term" value="F:heme binding"/>
    <property type="evidence" value="ECO:0007669"/>
    <property type="project" value="InterPro"/>
</dbReference>
<keyword evidence="2 4" id="KW-0479">Metal-binding</keyword>
<keyword evidence="1 4" id="KW-0349">Heme</keyword>
<evidence type="ECO:0000256" key="3">
    <source>
        <dbReference type="ARBA" id="ARBA00023004"/>
    </source>
</evidence>
<dbReference type="GO" id="GO:0046872">
    <property type="term" value="F:metal ion binding"/>
    <property type="evidence" value="ECO:0007669"/>
    <property type="project" value="UniProtKB-KW"/>
</dbReference>
<protein>
    <submittedName>
        <fullName evidence="6">C-type cytochrome</fullName>
    </submittedName>
</protein>
<evidence type="ECO:0000256" key="1">
    <source>
        <dbReference type="ARBA" id="ARBA00022617"/>
    </source>
</evidence>
<dbReference type="Proteomes" id="UP000468591">
    <property type="component" value="Unassembled WGS sequence"/>
</dbReference>
<evidence type="ECO:0000256" key="2">
    <source>
        <dbReference type="ARBA" id="ARBA00022723"/>
    </source>
</evidence>